<protein>
    <submittedName>
        <fullName evidence="4">F-box/kelch-repeat protein SKIP30</fullName>
    </submittedName>
</protein>
<sequence length="332" mass="37409">MSSLIEGLVDEVSLMCLARVPLYLHPNLSLVCRAWRAAVQSVELLRTRQEVNFTEDFICACAHEPDNIWQLYDPRRNLWITTPTLPSHIPHISYFSAVSVAGKLFVLGGGHNPETLEEGDEGIFATNEVWSYEPVTRKWALCAPMIVPRIMFACGVVNGKIIVAGGFDASRNPTAKAEIYDPEKNVWILMPDLNHTNNSLCYGVVVHGKMHVLHMGFSTVQKFDNDEQAWKTDICSWSSYPVAVVRDVVYVQRFNCRCYYKNKNAEHIEIGSFGFHERFESGMASLGNEIYLIHLGYVTVLRFGRGGPPSCRQASPMTRFRGIILACTSMRV</sequence>
<proteinExistence type="predicted"/>
<keyword evidence="2" id="KW-0677">Repeat</keyword>
<dbReference type="PANTHER" id="PTHR46344:SF21">
    <property type="entry name" value="F-BOX_KELCH-REPEAT PROTEIN SKIP30 ISOFORM X2"/>
    <property type="match status" value="1"/>
</dbReference>
<keyword evidence="1" id="KW-0880">Kelch repeat</keyword>
<dbReference type="InterPro" id="IPR001810">
    <property type="entry name" value="F-box_dom"/>
</dbReference>
<dbReference type="Pfam" id="PF01344">
    <property type="entry name" value="Kelch_1"/>
    <property type="match status" value="2"/>
</dbReference>
<dbReference type="SUPFAM" id="SSF117281">
    <property type="entry name" value="Kelch motif"/>
    <property type="match status" value="1"/>
</dbReference>
<dbReference type="PANTHER" id="PTHR46344">
    <property type="entry name" value="OS02G0202900 PROTEIN"/>
    <property type="match status" value="1"/>
</dbReference>
<dbReference type="InterPro" id="IPR036047">
    <property type="entry name" value="F-box-like_dom_sf"/>
</dbReference>
<gene>
    <name evidence="4" type="ORF">POM88_008927</name>
</gene>
<evidence type="ECO:0000313" key="4">
    <source>
        <dbReference type="EMBL" id="KAK1399064.1"/>
    </source>
</evidence>
<dbReference type="AlphaFoldDB" id="A0AAD8N6Y4"/>
<dbReference type="CDD" id="cd22152">
    <property type="entry name" value="F-box_AtAFR-like"/>
    <property type="match status" value="1"/>
</dbReference>
<dbReference type="SMART" id="SM00612">
    <property type="entry name" value="Kelch"/>
    <property type="match status" value="2"/>
</dbReference>
<feature type="domain" description="F-box" evidence="3">
    <location>
        <begin position="8"/>
        <end position="48"/>
    </location>
</feature>
<evidence type="ECO:0000313" key="5">
    <source>
        <dbReference type="Proteomes" id="UP001237642"/>
    </source>
</evidence>
<reference evidence="4" key="2">
    <citation type="submission" date="2023-05" db="EMBL/GenBank/DDBJ databases">
        <authorList>
            <person name="Schelkunov M.I."/>
        </authorList>
    </citation>
    <scope>NUCLEOTIDE SEQUENCE</scope>
    <source>
        <strain evidence="4">Hsosn_3</strain>
        <tissue evidence="4">Leaf</tissue>
    </source>
</reference>
<dbReference type="SUPFAM" id="SSF81383">
    <property type="entry name" value="F-box domain"/>
    <property type="match status" value="1"/>
</dbReference>
<comment type="caution">
    <text evidence="4">The sequence shown here is derived from an EMBL/GenBank/DDBJ whole genome shotgun (WGS) entry which is preliminary data.</text>
</comment>
<evidence type="ECO:0000256" key="2">
    <source>
        <dbReference type="ARBA" id="ARBA00022737"/>
    </source>
</evidence>
<dbReference type="Gene3D" id="2.120.10.80">
    <property type="entry name" value="Kelch-type beta propeller"/>
    <property type="match status" value="1"/>
</dbReference>
<evidence type="ECO:0000256" key="1">
    <source>
        <dbReference type="ARBA" id="ARBA00022441"/>
    </source>
</evidence>
<evidence type="ECO:0000259" key="3">
    <source>
        <dbReference type="SMART" id="SM00256"/>
    </source>
</evidence>
<dbReference type="InterPro" id="IPR006652">
    <property type="entry name" value="Kelch_1"/>
</dbReference>
<dbReference type="SMART" id="SM00256">
    <property type="entry name" value="FBOX"/>
    <property type="match status" value="1"/>
</dbReference>
<accession>A0AAD8N6Y4</accession>
<organism evidence="4 5">
    <name type="scientific">Heracleum sosnowskyi</name>
    <dbReference type="NCBI Taxonomy" id="360622"/>
    <lineage>
        <taxon>Eukaryota</taxon>
        <taxon>Viridiplantae</taxon>
        <taxon>Streptophyta</taxon>
        <taxon>Embryophyta</taxon>
        <taxon>Tracheophyta</taxon>
        <taxon>Spermatophyta</taxon>
        <taxon>Magnoliopsida</taxon>
        <taxon>eudicotyledons</taxon>
        <taxon>Gunneridae</taxon>
        <taxon>Pentapetalae</taxon>
        <taxon>asterids</taxon>
        <taxon>campanulids</taxon>
        <taxon>Apiales</taxon>
        <taxon>Apiaceae</taxon>
        <taxon>Apioideae</taxon>
        <taxon>apioid superclade</taxon>
        <taxon>Tordylieae</taxon>
        <taxon>Tordyliinae</taxon>
        <taxon>Heracleum</taxon>
    </lineage>
</organism>
<dbReference type="EMBL" id="JAUIZM010000002">
    <property type="protein sequence ID" value="KAK1399064.1"/>
    <property type="molecule type" value="Genomic_DNA"/>
</dbReference>
<dbReference type="Proteomes" id="UP001237642">
    <property type="component" value="Unassembled WGS sequence"/>
</dbReference>
<dbReference type="InterPro" id="IPR015915">
    <property type="entry name" value="Kelch-typ_b-propeller"/>
</dbReference>
<keyword evidence="5" id="KW-1185">Reference proteome</keyword>
<name>A0AAD8N6Y4_9APIA</name>
<dbReference type="Pfam" id="PF00646">
    <property type="entry name" value="F-box"/>
    <property type="match status" value="1"/>
</dbReference>
<reference evidence="4" key="1">
    <citation type="submission" date="2023-02" db="EMBL/GenBank/DDBJ databases">
        <title>Genome of toxic invasive species Heracleum sosnowskyi carries increased number of genes despite the absence of recent whole-genome duplications.</title>
        <authorList>
            <person name="Schelkunov M."/>
            <person name="Shtratnikova V."/>
            <person name="Makarenko M."/>
            <person name="Klepikova A."/>
            <person name="Omelchenko D."/>
            <person name="Novikova G."/>
            <person name="Obukhova E."/>
            <person name="Bogdanov V."/>
            <person name="Penin A."/>
            <person name="Logacheva M."/>
        </authorList>
    </citation>
    <scope>NUCLEOTIDE SEQUENCE</scope>
    <source>
        <strain evidence="4">Hsosn_3</strain>
        <tissue evidence="4">Leaf</tissue>
    </source>
</reference>